<gene>
    <name evidence="2" type="ORF">HMPREF9630_00232</name>
</gene>
<proteinExistence type="predicted"/>
<dbReference type="HOGENOM" id="CLU_145949_1_0_9"/>
<dbReference type="AlphaFoldDB" id="V9HSJ9"/>
<evidence type="ECO:0000313" key="2">
    <source>
        <dbReference type="EMBL" id="EHL18507.1"/>
    </source>
</evidence>
<dbReference type="Gene3D" id="2.30.130.30">
    <property type="entry name" value="Hypothetical protein"/>
    <property type="match status" value="1"/>
</dbReference>
<reference evidence="2 3" key="1">
    <citation type="submission" date="2012-05" db="EMBL/GenBank/DDBJ databases">
        <title>The Genome Sequence of Eubacteriaceae bacterium CM2.</title>
        <authorList>
            <consortium name="The Broad Institute Genome Sequencing Platform"/>
            <person name="Earl A."/>
            <person name="Ward D."/>
            <person name="Feldgarden M."/>
            <person name="Gevers D."/>
            <person name="Sizova M."/>
            <person name="Hazen A."/>
            <person name="Epstein S."/>
            <person name="Walker B."/>
            <person name="Young S.K."/>
            <person name="Zeng Q."/>
            <person name="Gargeya S."/>
            <person name="Fitzgerald M."/>
            <person name="Haas B."/>
            <person name="Abouelleil A."/>
            <person name="Alvarado L."/>
            <person name="Arachchi H.M."/>
            <person name="Berlin A."/>
            <person name="Chapman S.B."/>
            <person name="Goldberg J."/>
            <person name="Griggs A."/>
            <person name="Gujja S."/>
            <person name="Hansen M."/>
            <person name="Howarth C."/>
            <person name="Imamovic A."/>
            <person name="Larimer J."/>
            <person name="McCowen C."/>
            <person name="Montmayeur A."/>
            <person name="Murphy C."/>
            <person name="Neiman D."/>
            <person name="Pearson M."/>
            <person name="Priest M."/>
            <person name="Roberts A."/>
            <person name="Saif S."/>
            <person name="Shea T."/>
            <person name="Sisk P."/>
            <person name="Sykes S."/>
            <person name="Wortman J."/>
            <person name="Nusbaum C."/>
            <person name="Birren B."/>
        </authorList>
    </citation>
    <scope>NUCLEOTIDE SEQUENCE [LARGE SCALE GENOMIC DNA]</scope>
    <source>
        <strain evidence="2 3">CM2</strain>
    </source>
</reference>
<protein>
    <recommendedName>
        <fullName evidence="1">DUF3850 domain-containing protein</fullName>
    </recommendedName>
</protein>
<feature type="domain" description="DUF3850" evidence="1">
    <location>
        <begin position="2"/>
        <end position="74"/>
    </location>
</feature>
<comment type="caution">
    <text evidence="2">The sequence shown here is derived from an EMBL/GenBank/DDBJ whole genome shotgun (WGS) entry which is preliminary data.</text>
</comment>
<sequence length="77" mass="9206">MTHAIKIEQQYFEAVIARDKTFEIRYNDRDYNVGDKIVLEEIDENKEYTGRSAVGFITYLTDFMQQEDYVVFSFSIF</sequence>
<dbReference type="OrthoDB" id="1700487at2"/>
<name>V9HSJ9_9FIRM</name>
<dbReference type="SUPFAM" id="SSF88697">
    <property type="entry name" value="PUA domain-like"/>
    <property type="match status" value="1"/>
</dbReference>
<evidence type="ECO:0000259" key="1">
    <source>
        <dbReference type="Pfam" id="PF12961"/>
    </source>
</evidence>
<dbReference type="EMBL" id="AFZF02000009">
    <property type="protein sequence ID" value="EHL18507.1"/>
    <property type="molecule type" value="Genomic_DNA"/>
</dbReference>
<dbReference type="InterPro" id="IPR039440">
    <property type="entry name" value="DUF3850"/>
</dbReference>
<evidence type="ECO:0000313" key="3">
    <source>
        <dbReference type="Proteomes" id="UP000017818"/>
    </source>
</evidence>
<accession>V9HSJ9</accession>
<dbReference type="RefSeq" id="WP_009527718.1">
    <property type="nucleotide sequence ID" value="NZ_JH815225.1"/>
</dbReference>
<dbReference type="InterPro" id="IPR015947">
    <property type="entry name" value="PUA-like_sf"/>
</dbReference>
<organism evidence="2 3">
    <name type="scientific">Peptoanaerobacter stomatis</name>
    <dbReference type="NCBI Taxonomy" id="796937"/>
    <lineage>
        <taxon>Bacteria</taxon>
        <taxon>Bacillati</taxon>
        <taxon>Bacillota</taxon>
        <taxon>Clostridia</taxon>
        <taxon>Peptostreptococcales</taxon>
        <taxon>Filifactoraceae</taxon>
        <taxon>Peptoanaerobacter</taxon>
    </lineage>
</organism>
<dbReference type="Proteomes" id="UP000017818">
    <property type="component" value="Unassembled WGS sequence"/>
</dbReference>
<dbReference type="Pfam" id="PF12961">
    <property type="entry name" value="DUF3850"/>
    <property type="match status" value="1"/>
</dbReference>